<evidence type="ECO:0000313" key="5">
    <source>
        <dbReference type="Proteomes" id="UP000029644"/>
    </source>
</evidence>
<dbReference type="Gene3D" id="2.40.30.170">
    <property type="match status" value="1"/>
</dbReference>
<reference evidence="4 5" key="1">
    <citation type="journal article" date="2014" name="Genome Announc.">
        <title>Draft Genome Sequences of Marine Flavobacterium Algibacter lectus Strains SS8 and NR4.</title>
        <authorList>
            <person name="Takatani N."/>
            <person name="Nakanishi M."/>
            <person name="Meirelles P."/>
            <person name="Mino S."/>
            <person name="Suda W."/>
            <person name="Oshima K."/>
            <person name="Hattori M."/>
            <person name="Ohkuma M."/>
            <person name="Hosokawa M."/>
            <person name="Miyashita K."/>
            <person name="Thompson F.L."/>
            <person name="Niwa A."/>
            <person name="Sawabe T."/>
            <person name="Sawabe T."/>
        </authorList>
    </citation>
    <scope>NUCLEOTIDE SEQUENCE [LARGE SCALE GENOMIC DNA]</scope>
    <source>
        <strain evidence="4 5">JCM 19300</strain>
    </source>
</reference>
<evidence type="ECO:0000259" key="3">
    <source>
        <dbReference type="Pfam" id="PF25967"/>
    </source>
</evidence>
<dbReference type="PANTHER" id="PTHR30158">
    <property type="entry name" value="ACRA/E-RELATED COMPONENT OF DRUG EFFLUX TRANSPORTER"/>
    <property type="match status" value="1"/>
</dbReference>
<dbReference type="EMBL" id="BBNQ01000001">
    <property type="protein sequence ID" value="GAL60765.1"/>
    <property type="molecule type" value="Genomic_DNA"/>
</dbReference>
<dbReference type="GO" id="GO:0005886">
    <property type="term" value="C:plasma membrane"/>
    <property type="evidence" value="ECO:0007669"/>
    <property type="project" value="TreeGrafter"/>
</dbReference>
<dbReference type="Pfam" id="PF25967">
    <property type="entry name" value="RND-MFP_C"/>
    <property type="match status" value="1"/>
</dbReference>
<dbReference type="NCBIfam" id="TIGR01730">
    <property type="entry name" value="RND_mfp"/>
    <property type="match status" value="1"/>
</dbReference>
<evidence type="ECO:0000313" key="4">
    <source>
        <dbReference type="EMBL" id="GAL60765.1"/>
    </source>
</evidence>
<name>A0A090V793_9FLAO</name>
<feature type="domain" description="Multidrug resistance protein MdtA-like beta-barrel" evidence="2">
    <location>
        <begin position="2"/>
        <end position="54"/>
    </location>
</feature>
<sequence>MSLVLANGKIYSETGRIQTSTGQINESTGTIKIRAAFDNPNEILTNGNSGKIRLPIEYKDAIIVPQSATFEQQKDIMVFTVDQDNKVKSNIIKVEGTVGNLYVVESGLKVGDKLIVSGVGKLRAGMPIAPKDTPFEEAIKPIAALFKN</sequence>
<organism evidence="4 5">
    <name type="scientific">Algibacter lectus</name>
    <dbReference type="NCBI Taxonomy" id="221126"/>
    <lineage>
        <taxon>Bacteria</taxon>
        <taxon>Pseudomonadati</taxon>
        <taxon>Bacteroidota</taxon>
        <taxon>Flavobacteriia</taxon>
        <taxon>Flavobacteriales</taxon>
        <taxon>Flavobacteriaceae</taxon>
        <taxon>Algibacter</taxon>
    </lineage>
</organism>
<dbReference type="Gene3D" id="2.40.420.20">
    <property type="match status" value="1"/>
</dbReference>
<dbReference type="GO" id="GO:0022857">
    <property type="term" value="F:transmembrane transporter activity"/>
    <property type="evidence" value="ECO:0007669"/>
    <property type="project" value="InterPro"/>
</dbReference>
<proteinExistence type="inferred from homology"/>
<feature type="domain" description="Multidrug resistance protein MdtA-like C-terminal permuted SH3" evidence="3">
    <location>
        <begin position="60"/>
        <end position="120"/>
    </location>
</feature>
<dbReference type="InterPro" id="IPR058627">
    <property type="entry name" value="MdtA-like_C"/>
</dbReference>
<evidence type="ECO:0000259" key="2">
    <source>
        <dbReference type="Pfam" id="PF25944"/>
    </source>
</evidence>
<dbReference type="AlphaFoldDB" id="A0A090V793"/>
<dbReference type="Pfam" id="PF25944">
    <property type="entry name" value="Beta-barrel_RND"/>
    <property type="match status" value="1"/>
</dbReference>
<comment type="caution">
    <text evidence="4">The sequence shown here is derived from an EMBL/GenBank/DDBJ whole genome shotgun (WGS) entry which is preliminary data.</text>
</comment>
<comment type="similarity">
    <text evidence="1">Belongs to the membrane fusion protein (MFP) (TC 8.A.1) family.</text>
</comment>
<dbReference type="InterPro" id="IPR006143">
    <property type="entry name" value="RND_pump_MFP"/>
</dbReference>
<gene>
    <name evidence="4" type="ORF">JCM19300_3703</name>
</gene>
<protein>
    <submittedName>
        <fullName evidence="4">Probable RND efflux membrane fusion protein</fullName>
    </submittedName>
</protein>
<dbReference type="InterPro" id="IPR058626">
    <property type="entry name" value="MdtA-like_b-barrel"/>
</dbReference>
<dbReference type="PANTHER" id="PTHR30158:SF23">
    <property type="entry name" value="MULTIDRUG RESISTANCE PROTEIN MEXA"/>
    <property type="match status" value="1"/>
</dbReference>
<dbReference type="SUPFAM" id="SSF111369">
    <property type="entry name" value="HlyD-like secretion proteins"/>
    <property type="match status" value="1"/>
</dbReference>
<evidence type="ECO:0000256" key="1">
    <source>
        <dbReference type="ARBA" id="ARBA00009477"/>
    </source>
</evidence>
<dbReference type="Proteomes" id="UP000029644">
    <property type="component" value="Unassembled WGS sequence"/>
</dbReference>
<dbReference type="GO" id="GO:0046677">
    <property type="term" value="P:response to antibiotic"/>
    <property type="evidence" value="ECO:0007669"/>
    <property type="project" value="TreeGrafter"/>
</dbReference>
<accession>A0A090V793</accession>